<keyword evidence="1" id="KW-0472">Membrane</keyword>
<dbReference type="EMBL" id="MN739986">
    <property type="protein sequence ID" value="QHT81629.1"/>
    <property type="molecule type" value="Genomic_DNA"/>
</dbReference>
<reference evidence="2" key="1">
    <citation type="journal article" date="2020" name="Nature">
        <title>Giant virus diversity and host interactions through global metagenomics.</title>
        <authorList>
            <person name="Schulz F."/>
            <person name="Roux S."/>
            <person name="Paez-Espino D."/>
            <person name="Jungbluth S."/>
            <person name="Walsh D.A."/>
            <person name="Denef V.J."/>
            <person name="McMahon K.D."/>
            <person name="Konstantinidis K.T."/>
            <person name="Eloe-Fadrosh E.A."/>
            <person name="Kyrpides N.C."/>
            <person name="Woyke T."/>
        </authorList>
    </citation>
    <scope>NUCLEOTIDE SEQUENCE</scope>
    <source>
        <strain evidence="2">GVMAG-M-3300023184-13</strain>
    </source>
</reference>
<sequence length="273" mass="31057">MNQNLLFVVILVLALAFVVQRNAYIIGMLIAILAVYCWFSANFANPREFIAAMQRSGKELFSPCSISNPQYCEQSDSDWTFLPQIFRSGERKIVNKTNEEVLGYDVNEKLATTTRIGPAQVSIETILNTIPILQEFKIYLDKVTKFIGNIVLDDLMQCKFLINNLQTKMAKLYNAAYQVATDPTLPENTYNELLFAEREFATNMNIVSFITLDEQVNYTLQSLQSELNTLCTKLNKFIIDKVNDIKPDDYNVLSGRLPNVDEPIAANSLNFDM</sequence>
<dbReference type="AlphaFoldDB" id="A0A6C0HMA7"/>
<organism evidence="2">
    <name type="scientific">viral metagenome</name>
    <dbReference type="NCBI Taxonomy" id="1070528"/>
    <lineage>
        <taxon>unclassified sequences</taxon>
        <taxon>metagenomes</taxon>
        <taxon>organismal metagenomes</taxon>
    </lineage>
</organism>
<evidence type="ECO:0000256" key="1">
    <source>
        <dbReference type="SAM" id="Phobius"/>
    </source>
</evidence>
<proteinExistence type="predicted"/>
<evidence type="ECO:0000313" key="2">
    <source>
        <dbReference type="EMBL" id="QHT81629.1"/>
    </source>
</evidence>
<accession>A0A6C0HMA7</accession>
<name>A0A6C0HMA7_9ZZZZ</name>
<feature type="transmembrane region" description="Helical" evidence="1">
    <location>
        <begin position="26"/>
        <end position="45"/>
    </location>
</feature>
<keyword evidence="1" id="KW-0812">Transmembrane</keyword>
<protein>
    <submittedName>
        <fullName evidence="2">Uncharacterized protein</fullName>
    </submittedName>
</protein>
<keyword evidence="1" id="KW-1133">Transmembrane helix</keyword>